<evidence type="ECO:0000256" key="2">
    <source>
        <dbReference type="ARBA" id="ARBA00022692"/>
    </source>
</evidence>
<dbReference type="RefSeq" id="XP_022458193.1">
    <property type="nucleotide sequence ID" value="XM_022604409.1"/>
</dbReference>
<evidence type="ECO:0000256" key="1">
    <source>
        <dbReference type="ARBA" id="ARBA00004141"/>
    </source>
</evidence>
<dbReference type="InterPro" id="IPR036938">
    <property type="entry name" value="PAP2/HPO_sf"/>
</dbReference>
<gene>
    <name evidence="8" type="ORF">KUCA_T00002156001</name>
</gene>
<evidence type="ECO:0000313" key="9">
    <source>
        <dbReference type="Proteomes" id="UP000019384"/>
    </source>
</evidence>
<keyword evidence="4 6" id="KW-1133">Transmembrane helix</keyword>
<organism evidence="8 9">
    <name type="scientific">Kuraishia capsulata CBS 1993</name>
    <dbReference type="NCBI Taxonomy" id="1382522"/>
    <lineage>
        <taxon>Eukaryota</taxon>
        <taxon>Fungi</taxon>
        <taxon>Dikarya</taxon>
        <taxon>Ascomycota</taxon>
        <taxon>Saccharomycotina</taxon>
        <taxon>Pichiomycetes</taxon>
        <taxon>Pichiales</taxon>
        <taxon>Pichiaceae</taxon>
        <taxon>Kuraishia</taxon>
    </lineage>
</organism>
<dbReference type="PANTHER" id="PTHR14969">
    <property type="entry name" value="SPHINGOSINE-1-PHOSPHATE PHOSPHOHYDROLASE"/>
    <property type="match status" value="1"/>
</dbReference>
<feature type="transmembrane region" description="Helical" evidence="6">
    <location>
        <begin position="128"/>
        <end position="149"/>
    </location>
</feature>
<keyword evidence="3" id="KW-0378">Hydrolase</keyword>
<dbReference type="GeneID" id="34519581"/>
<dbReference type="GO" id="GO:0016020">
    <property type="term" value="C:membrane"/>
    <property type="evidence" value="ECO:0007669"/>
    <property type="project" value="UniProtKB-SubCell"/>
</dbReference>
<dbReference type="EMBL" id="HG793126">
    <property type="protein sequence ID" value="CDK26185.1"/>
    <property type="molecule type" value="Genomic_DNA"/>
</dbReference>
<feature type="domain" description="Phosphatidic acid phosphatase type 2/haloperoxidase" evidence="7">
    <location>
        <begin position="52"/>
        <end position="172"/>
    </location>
</feature>
<evidence type="ECO:0000256" key="3">
    <source>
        <dbReference type="ARBA" id="ARBA00022801"/>
    </source>
</evidence>
<dbReference type="PANTHER" id="PTHR14969:SF59">
    <property type="entry name" value="DOLICHYLDIPHOSPHATASE"/>
    <property type="match status" value="1"/>
</dbReference>
<comment type="subcellular location">
    <subcellularLocation>
        <location evidence="1">Membrane</location>
        <topology evidence="1">Multi-pass membrane protein</topology>
    </subcellularLocation>
</comment>
<dbReference type="Gene3D" id="1.20.144.10">
    <property type="entry name" value="Phosphatidic acid phosphatase type 2/haloperoxidase"/>
    <property type="match status" value="1"/>
</dbReference>
<dbReference type="STRING" id="1382522.W6MVB2"/>
<keyword evidence="2 6" id="KW-0812">Transmembrane</keyword>
<dbReference type="Pfam" id="PF01569">
    <property type="entry name" value="PAP2"/>
    <property type="match status" value="1"/>
</dbReference>
<dbReference type="CDD" id="cd03382">
    <property type="entry name" value="PAP2_dolichyldiphosphatase"/>
    <property type="match status" value="1"/>
</dbReference>
<evidence type="ECO:0000259" key="7">
    <source>
        <dbReference type="SMART" id="SM00014"/>
    </source>
</evidence>
<evidence type="ECO:0000256" key="5">
    <source>
        <dbReference type="ARBA" id="ARBA00023136"/>
    </source>
</evidence>
<dbReference type="InterPro" id="IPR039667">
    <property type="entry name" value="Dolichyldiphosphatase_PAP2"/>
</dbReference>
<accession>W6MVB2</accession>
<keyword evidence="5 6" id="KW-0472">Membrane</keyword>
<dbReference type="SUPFAM" id="SSF48317">
    <property type="entry name" value="Acid phosphatase/Vanadium-dependent haloperoxidase"/>
    <property type="match status" value="1"/>
</dbReference>
<evidence type="ECO:0000256" key="6">
    <source>
        <dbReference type="SAM" id="Phobius"/>
    </source>
</evidence>
<reference evidence="8" key="1">
    <citation type="submission" date="2013-12" db="EMBL/GenBank/DDBJ databases">
        <authorList>
            <person name="Genoscope - CEA"/>
        </authorList>
    </citation>
    <scope>NUCLEOTIDE SEQUENCE</scope>
    <source>
        <strain evidence="8">CBS 1993</strain>
    </source>
</reference>
<dbReference type="AlphaFoldDB" id="W6MVB2"/>
<keyword evidence="9" id="KW-1185">Reference proteome</keyword>
<feature type="transmembrane region" description="Helical" evidence="6">
    <location>
        <begin position="161"/>
        <end position="181"/>
    </location>
</feature>
<protein>
    <recommendedName>
        <fullName evidence="7">Phosphatidic acid phosphatase type 2/haloperoxidase domain-containing protein</fullName>
    </recommendedName>
</protein>
<dbReference type="GO" id="GO:0006629">
    <property type="term" value="P:lipid metabolic process"/>
    <property type="evidence" value="ECO:0007669"/>
    <property type="project" value="UniProtKB-ARBA"/>
</dbReference>
<feature type="transmembrane region" description="Helical" evidence="6">
    <location>
        <begin position="98"/>
        <end position="116"/>
    </location>
</feature>
<dbReference type="SMART" id="SM00014">
    <property type="entry name" value="acidPPc"/>
    <property type="match status" value="1"/>
</dbReference>
<feature type="transmembrane region" description="Helical" evidence="6">
    <location>
        <begin position="21"/>
        <end position="43"/>
    </location>
</feature>
<proteinExistence type="predicted"/>
<dbReference type="HOGENOM" id="CLU_074922_0_1_1"/>
<reference evidence="8" key="2">
    <citation type="submission" date="2014-02" db="EMBL/GenBank/DDBJ databases">
        <title>Complete DNA sequence of /Kuraishia capsulata/ illustrates novel genomic features among budding yeasts (/Saccharomycotina/).</title>
        <authorList>
            <person name="Morales L."/>
            <person name="Noel B."/>
            <person name="Porcel B."/>
            <person name="Marcet-Houben M."/>
            <person name="Hullo M-F."/>
            <person name="Sacerdot C."/>
            <person name="Tekaia F."/>
            <person name="Leh-Louis V."/>
            <person name="Despons L."/>
            <person name="Khanna V."/>
            <person name="Aury J-M."/>
            <person name="Barbe V."/>
            <person name="Couloux A."/>
            <person name="Labadie K."/>
            <person name="Pelletier E."/>
            <person name="Souciet J-L."/>
            <person name="Boekhout T."/>
            <person name="Gabaldon T."/>
            <person name="Wincker P."/>
            <person name="Dujon B."/>
        </authorList>
    </citation>
    <scope>NUCLEOTIDE SEQUENCE</scope>
    <source>
        <strain evidence="8">CBS 1993</strain>
    </source>
</reference>
<dbReference type="UniPathway" id="UPA00378"/>
<dbReference type="OrthoDB" id="302705at2759"/>
<sequence>MSDPILVPFDHTYILYDPRDPLSLVFALCSLYPIGVLVFYFSWFVTTREIEAVIIAGGHVVNDLFNVIAKNFLKHSRPGSIHTKFGSGHGFGYGMPSAHSQFMGFLSFYFILKVWLQWENIRYNRTYKVCGTLALLFSAAVVVMSRLYLEYHSVNQVIVGYLFGGLLGCGYFCVISIARTVGFIRWITSWRFCQLLQVRDSWVEGGLSLKQTRERWEQESNERCEMQERKRI</sequence>
<evidence type="ECO:0000313" key="8">
    <source>
        <dbReference type="EMBL" id="CDK26185.1"/>
    </source>
</evidence>
<dbReference type="Proteomes" id="UP000019384">
    <property type="component" value="Unassembled WGS sequence"/>
</dbReference>
<dbReference type="GO" id="GO:0042392">
    <property type="term" value="F:sphingosine-1-phosphate phosphatase activity"/>
    <property type="evidence" value="ECO:0007669"/>
    <property type="project" value="TreeGrafter"/>
</dbReference>
<evidence type="ECO:0000256" key="4">
    <source>
        <dbReference type="ARBA" id="ARBA00022989"/>
    </source>
</evidence>
<name>W6MVB2_9ASCO</name>
<dbReference type="InterPro" id="IPR000326">
    <property type="entry name" value="PAP2/HPO"/>
</dbReference>